<evidence type="ECO:0000256" key="10">
    <source>
        <dbReference type="PIRSR" id="PIRSR001589-3"/>
    </source>
</evidence>
<keyword evidence="6 8" id="KW-0315">Glutamine amidotransferase</keyword>
<dbReference type="GO" id="GO:0005829">
    <property type="term" value="C:cytosol"/>
    <property type="evidence" value="ECO:0007669"/>
    <property type="project" value="TreeGrafter"/>
</dbReference>
<comment type="similarity">
    <text evidence="2">Belongs to the asparagine synthetase family.</text>
</comment>
<keyword evidence="5 9" id="KW-0067">ATP-binding</keyword>
<evidence type="ECO:0000256" key="8">
    <source>
        <dbReference type="PIRSR" id="PIRSR001589-1"/>
    </source>
</evidence>
<comment type="catalytic activity">
    <reaction evidence="7">
        <text>L-aspartate + L-glutamine + ATP + H2O = L-asparagine + L-glutamate + AMP + diphosphate + H(+)</text>
        <dbReference type="Rhea" id="RHEA:12228"/>
        <dbReference type="ChEBI" id="CHEBI:15377"/>
        <dbReference type="ChEBI" id="CHEBI:15378"/>
        <dbReference type="ChEBI" id="CHEBI:29985"/>
        <dbReference type="ChEBI" id="CHEBI:29991"/>
        <dbReference type="ChEBI" id="CHEBI:30616"/>
        <dbReference type="ChEBI" id="CHEBI:33019"/>
        <dbReference type="ChEBI" id="CHEBI:58048"/>
        <dbReference type="ChEBI" id="CHEBI:58359"/>
        <dbReference type="ChEBI" id="CHEBI:456215"/>
        <dbReference type="EC" id="6.3.5.4"/>
    </reaction>
</comment>
<comment type="pathway">
    <text evidence="1">Amino-acid biosynthesis; L-asparagine biosynthesis; L-asparagine from L-aspartate (L-Gln route): step 1/1.</text>
</comment>
<proteinExistence type="inferred from homology"/>
<dbReference type="Gene3D" id="3.60.20.10">
    <property type="entry name" value="Glutamine Phosphoribosylpyrophosphate, subunit 1, domain 1"/>
    <property type="match status" value="1"/>
</dbReference>
<evidence type="ECO:0000256" key="3">
    <source>
        <dbReference type="ARBA" id="ARBA00012737"/>
    </source>
</evidence>
<dbReference type="Proteomes" id="UP000519897">
    <property type="component" value="Unassembled WGS sequence"/>
</dbReference>
<feature type="binding site" evidence="9">
    <location>
        <position position="288"/>
    </location>
    <ligand>
        <name>ATP</name>
        <dbReference type="ChEBI" id="CHEBI:30616"/>
    </ligand>
</feature>
<dbReference type="AlphaFoldDB" id="A0A7W6PQS7"/>
<feature type="binding site" evidence="9">
    <location>
        <begin position="361"/>
        <end position="362"/>
    </location>
    <ligand>
        <name>ATP</name>
        <dbReference type="ChEBI" id="CHEBI:30616"/>
    </ligand>
</feature>
<dbReference type="GO" id="GO:0005524">
    <property type="term" value="F:ATP binding"/>
    <property type="evidence" value="ECO:0007669"/>
    <property type="project" value="UniProtKB-KW"/>
</dbReference>
<dbReference type="InterPro" id="IPR033738">
    <property type="entry name" value="AsnB_N"/>
</dbReference>
<evidence type="ECO:0000259" key="11">
    <source>
        <dbReference type="PROSITE" id="PS51278"/>
    </source>
</evidence>
<dbReference type="CDD" id="cd00712">
    <property type="entry name" value="AsnB"/>
    <property type="match status" value="1"/>
</dbReference>
<dbReference type="InterPro" id="IPR051786">
    <property type="entry name" value="ASN_synthetase/amidase"/>
</dbReference>
<dbReference type="Gene3D" id="3.40.50.620">
    <property type="entry name" value="HUPs"/>
    <property type="match status" value="1"/>
</dbReference>
<organism evidence="12 13">
    <name type="scientific">Rhizobium rhizoryzae</name>
    <dbReference type="NCBI Taxonomy" id="451876"/>
    <lineage>
        <taxon>Bacteria</taxon>
        <taxon>Pseudomonadati</taxon>
        <taxon>Pseudomonadota</taxon>
        <taxon>Alphaproteobacteria</taxon>
        <taxon>Hyphomicrobiales</taxon>
        <taxon>Rhizobiaceae</taxon>
        <taxon>Rhizobium/Agrobacterium group</taxon>
        <taxon>Rhizobium</taxon>
    </lineage>
</organism>
<evidence type="ECO:0000256" key="7">
    <source>
        <dbReference type="ARBA" id="ARBA00048741"/>
    </source>
</evidence>
<keyword evidence="8" id="KW-0061">Asparagine biosynthesis</keyword>
<accession>A0A7W6PQS7</accession>
<protein>
    <recommendedName>
        <fullName evidence="3">asparagine synthase (glutamine-hydrolyzing)</fullName>
        <ecNumber evidence="3">6.3.5.4</ecNumber>
    </recommendedName>
</protein>
<dbReference type="InterPro" id="IPR029055">
    <property type="entry name" value="Ntn_hydrolases_N"/>
</dbReference>
<dbReference type="PIRSF" id="PIRSF001589">
    <property type="entry name" value="Asn_synthetase_glu-h"/>
    <property type="match status" value="1"/>
</dbReference>
<evidence type="ECO:0000313" key="13">
    <source>
        <dbReference type="Proteomes" id="UP000519897"/>
    </source>
</evidence>
<dbReference type="InterPro" id="IPR014729">
    <property type="entry name" value="Rossmann-like_a/b/a_fold"/>
</dbReference>
<keyword evidence="13" id="KW-1185">Reference proteome</keyword>
<evidence type="ECO:0000256" key="2">
    <source>
        <dbReference type="ARBA" id="ARBA00005752"/>
    </source>
</evidence>
<dbReference type="NCBIfam" id="TIGR01536">
    <property type="entry name" value="asn_synth_AEB"/>
    <property type="match status" value="1"/>
</dbReference>
<feature type="binding site" evidence="9">
    <location>
        <position position="99"/>
    </location>
    <ligand>
        <name>L-glutamine</name>
        <dbReference type="ChEBI" id="CHEBI:58359"/>
    </ligand>
</feature>
<feature type="site" description="Important for beta-aspartyl-AMP intermediate formation" evidence="10">
    <location>
        <position position="363"/>
    </location>
</feature>
<dbReference type="PANTHER" id="PTHR43284">
    <property type="entry name" value="ASPARAGINE SYNTHETASE (GLUTAMINE-HYDROLYZING)"/>
    <property type="match status" value="1"/>
</dbReference>
<dbReference type="GO" id="GO:0006529">
    <property type="term" value="P:asparagine biosynthetic process"/>
    <property type="evidence" value="ECO:0007669"/>
    <property type="project" value="UniProtKB-KW"/>
</dbReference>
<dbReference type="GO" id="GO:0004066">
    <property type="term" value="F:asparagine synthase (glutamine-hydrolyzing) activity"/>
    <property type="evidence" value="ECO:0007669"/>
    <property type="project" value="UniProtKB-EC"/>
</dbReference>
<keyword evidence="8" id="KW-0028">Amino-acid biosynthesis</keyword>
<dbReference type="PANTHER" id="PTHR43284:SF1">
    <property type="entry name" value="ASPARAGINE SYNTHETASE"/>
    <property type="match status" value="1"/>
</dbReference>
<keyword evidence="12" id="KW-0436">Ligase</keyword>
<dbReference type="EMBL" id="JACIEC010000003">
    <property type="protein sequence ID" value="MBB4144505.1"/>
    <property type="molecule type" value="Genomic_DNA"/>
</dbReference>
<feature type="domain" description="Glutamine amidotransferase type-2" evidence="11">
    <location>
        <begin position="2"/>
        <end position="212"/>
    </location>
</feature>
<dbReference type="SUPFAM" id="SSF52402">
    <property type="entry name" value="Adenine nucleotide alpha hydrolases-like"/>
    <property type="match status" value="1"/>
</dbReference>
<evidence type="ECO:0000256" key="4">
    <source>
        <dbReference type="ARBA" id="ARBA00022741"/>
    </source>
</evidence>
<evidence type="ECO:0000313" key="12">
    <source>
        <dbReference type="EMBL" id="MBB4144505.1"/>
    </source>
</evidence>
<dbReference type="InterPro" id="IPR001962">
    <property type="entry name" value="Asn_synthase"/>
</dbReference>
<dbReference type="Pfam" id="PF13537">
    <property type="entry name" value="GATase_7"/>
    <property type="match status" value="1"/>
</dbReference>
<dbReference type="RefSeq" id="WP_165131173.1">
    <property type="nucleotide sequence ID" value="NZ_CP049249.1"/>
</dbReference>
<keyword evidence="4 9" id="KW-0547">Nucleotide-binding</keyword>
<reference evidence="12 13" key="1">
    <citation type="submission" date="2020-08" db="EMBL/GenBank/DDBJ databases">
        <title>Genomic Encyclopedia of Type Strains, Phase IV (KMG-IV): sequencing the most valuable type-strain genomes for metagenomic binning, comparative biology and taxonomic classification.</title>
        <authorList>
            <person name="Goeker M."/>
        </authorList>
    </citation>
    <scope>NUCLEOTIDE SEQUENCE [LARGE SCALE GENOMIC DNA]</scope>
    <source>
        <strain evidence="12 13">DSM 29514</strain>
    </source>
</reference>
<dbReference type="Pfam" id="PF00733">
    <property type="entry name" value="Asn_synthase"/>
    <property type="match status" value="1"/>
</dbReference>
<dbReference type="InterPro" id="IPR006426">
    <property type="entry name" value="Asn_synth_AEB"/>
</dbReference>
<evidence type="ECO:0000256" key="6">
    <source>
        <dbReference type="ARBA" id="ARBA00022962"/>
    </source>
</evidence>
<name>A0A7W6PQS7_9HYPH</name>
<gene>
    <name evidence="12" type="ORF">GGQ72_003062</name>
</gene>
<evidence type="ECO:0000256" key="5">
    <source>
        <dbReference type="ARBA" id="ARBA00022840"/>
    </source>
</evidence>
<dbReference type="CDD" id="cd01991">
    <property type="entry name" value="Asn_synthase_B_C"/>
    <property type="match status" value="1"/>
</dbReference>
<dbReference type="SUPFAM" id="SSF56235">
    <property type="entry name" value="N-terminal nucleophile aminohydrolases (Ntn hydrolases)"/>
    <property type="match status" value="1"/>
</dbReference>
<dbReference type="InterPro" id="IPR017932">
    <property type="entry name" value="GATase_2_dom"/>
</dbReference>
<dbReference type="PROSITE" id="PS51278">
    <property type="entry name" value="GATASE_TYPE_2"/>
    <property type="match status" value="1"/>
</dbReference>
<dbReference type="EC" id="6.3.5.4" evidence="3"/>
<sequence length="658" mass="75188">MCGIFGTVSSSPLQEPRPVLEALTDLMQHRGPDGRGSFIEPHAFFGHRRLAIIDPDGGHQPMQSLCGRYVITYNGEIYNFEEVREQLRQRGHRFRTNSDTEVVLQAFVEWGPDSARKLNGIFAYGVLDRTERRLWLIRDRLGVKPLYYTRMGQQIVFASEMKSLTTHPRFIRRANLSAVSSYLAFRTVVGHSTVYEGIESLPPGSCLTYRNGEISIGTYWHLPHPVAGEDHGEDYYLARAGELLRAAVTRQMISDVPVGAYLSGGVDSSLLVALMREVTGKPLRTYSIGFDADGYDESAFAKIASRHIGTDHRHLVLSADDYRDELETQIRHRDQPLSIPHEVALNVLSKDLKQDVTVCLSGEGADELFGGYGRVQGSPFDFARLRLFHRLPCPVKSCLASRVRDPDIKARLEITQELDHFFHVYNWWSFEDKQSVLTEEAKARIDGDAALRGHFVDMFARLKDLSPYDRILHVFETTHLPNLLDRLDMQSMAASVEARVPFTDHELVEFITAMPIHYKIRWKSPLSMLRACFYKTAEFSERFDTTKYLLRRMADAKLPPSISRRKKLGFPVPLDNWLAHSMHDFAADILLDGRTRERGIFKTQQIERMLQSTRQSAYDGHGKRIWMLLNIELWFRNHIDAQSHLIPQPHPAVLEAGR</sequence>
<comment type="caution">
    <text evidence="12">The sequence shown here is derived from an EMBL/GenBank/DDBJ whole genome shotgun (WGS) entry which is preliminary data.</text>
</comment>
<evidence type="ECO:0000256" key="9">
    <source>
        <dbReference type="PIRSR" id="PIRSR001589-2"/>
    </source>
</evidence>
<evidence type="ECO:0000256" key="1">
    <source>
        <dbReference type="ARBA" id="ARBA00005187"/>
    </source>
</evidence>
<feature type="active site" description="For GATase activity" evidence="8">
    <location>
        <position position="2"/>
    </location>
</feature>